<dbReference type="AlphaFoldDB" id="A0A2T0MGU3"/>
<protein>
    <submittedName>
        <fullName evidence="1">Uncharacterized protein</fullName>
    </submittedName>
</protein>
<keyword evidence="2" id="KW-1185">Reference proteome</keyword>
<gene>
    <name evidence="1" type="ORF">CLV81_0791</name>
</gene>
<dbReference type="Proteomes" id="UP000237640">
    <property type="component" value="Unassembled WGS sequence"/>
</dbReference>
<comment type="caution">
    <text evidence="1">The sequence shown here is derived from an EMBL/GenBank/DDBJ whole genome shotgun (WGS) entry which is preliminary data.</text>
</comment>
<reference evidence="1 2" key="1">
    <citation type="submission" date="2018-03" db="EMBL/GenBank/DDBJ databases">
        <title>Genomic Encyclopedia of Archaeal and Bacterial Type Strains, Phase II (KMG-II): from individual species to whole genera.</title>
        <authorList>
            <person name="Goeker M."/>
        </authorList>
    </citation>
    <scope>NUCLEOTIDE SEQUENCE [LARGE SCALE GENOMIC DNA]</scope>
    <source>
        <strain evidence="1 2">DSM 25027</strain>
    </source>
</reference>
<sequence length="121" mass="13810">MYLKFLFGDGQLPKEFGEDLSNCIYYSDELKISSTNSEERIDFFGPFSIINLFVGTNNSGKSRFLRGLLQSDRLNYEISSEKKSIEDLFNEVEEWGSKSISEINRLDYQVSGGDGTNYTKS</sequence>
<evidence type="ECO:0000313" key="1">
    <source>
        <dbReference type="EMBL" id="PRX56793.1"/>
    </source>
</evidence>
<dbReference type="EMBL" id="PVYX01000001">
    <property type="protein sequence ID" value="PRX56793.1"/>
    <property type="molecule type" value="Genomic_DNA"/>
</dbReference>
<organism evidence="1 2">
    <name type="scientific">Flagellimonas meridianipacifica</name>
    <dbReference type="NCBI Taxonomy" id="1080225"/>
    <lineage>
        <taxon>Bacteria</taxon>
        <taxon>Pseudomonadati</taxon>
        <taxon>Bacteroidota</taxon>
        <taxon>Flavobacteriia</taxon>
        <taxon>Flavobacteriales</taxon>
        <taxon>Flavobacteriaceae</taxon>
        <taxon>Flagellimonas</taxon>
    </lineage>
</organism>
<proteinExistence type="predicted"/>
<evidence type="ECO:0000313" key="2">
    <source>
        <dbReference type="Proteomes" id="UP000237640"/>
    </source>
</evidence>
<accession>A0A2T0MGU3</accession>
<name>A0A2T0MGU3_9FLAO</name>